<dbReference type="UniPathway" id="UPA00219"/>
<dbReference type="Pfam" id="PF01225">
    <property type="entry name" value="Mur_ligase"/>
    <property type="match status" value="1"/>
</dbReference>
<dbReference type="GO" id="GO:0009252">
    <property type="term" value="P:peptidoglycan biosynthetic process"/>
    <property type="evidence" value="ECO:0007669"/>
    <property type="project" value="UniProtKB-UniRule"/>
</dbReference>
<dbReference type="Proteomes" id="UP000595224">
    <property type="component" value="Chromosome"/>
</dbReference>
<dbReference type="EMBL" id="CP064936">
    <property type="protein sequence ID" value="QQA00258.1"/>
    <property type="molecule type" value="Genomic_DNA"/>
</dbReference>
<dbReference type="Gene3D" id="3.40.1190.10">
    <property type="entry name" value="Mur-like, catalytic domain"/>
    <property type="match status" value="1"/>
</dbReference>
<feature type="domain" description="Mur ligase C-terminal" evidence="13">
    <location>
        <begin position="336"/>
        <end position="465"/>
    </location>
</feature>
<dbReference type="InterPro" id="IPR005863">
    <property type="entry name" value="UDP-N-AcMur_synth"/>
</dbReference>
<keyword evidence="1 10" id="KW-0963">Cytoplasm</keyword>
<keyword evidence="3 10" id="KW-0132">Cell division</keyword>
<comment type="pathway">
    <text evidence="10 11">Cell wall biogenesis; peptidoglycan biosynthesis.</text>
</comment>
<keyword evidence="5 10" id="KW-0067">ATP-binding</keyword>
<evidence type="ECO:0000313" key="16">
    <source>
        <dbReference type="Proteomes" id="UP000595224"/>
    </source>
</evidence>
<keyword evidence="6 10" id="KW-0133">Cell shape</keyword>
<gene>
    <name evidence="10" type="primary">murF</name>
    <name evidence="15" type="ORF">IWA51_08220</name>
</gene>
<dbReference type="Pfam" id="PF02875">
    <property type="entry name" value="Mur_ligase_C"/>
    <property type="match status" value="1"/>
</dbReference>
<evidence type="ECO:0000256" key="11">
    <source>
        <dbReference type="RuleBase" id="RU004136"/>
    </source>
</evidence>
<proteinExistence type="inferred from homology"/>
<dbReference type="AlphaFoldDB" id="A0A7T3RBW1"/>
<dbReference type="HAMAP" id="MF_02019">
    <property type="entry name" value="MurF"/>
    <property type="match status" value="1"/>
</dbReference>
<name>A0A7T3RBW1_9SPIR</name>
<evidence type="ECO:0000259" key="14">
    <source>
        <dbReference type="Pfam" id="PF08245"/>
    </source>
</evidence>
<reference evidence="15 16" key="1">
    <citation type="submission" date="2020-11" db="EMBL/GenBank/DDBJ databases">
        <title>Treponema Peruensis nv. sp., first commensal Treponema isolated from human feces.</title>
        <authorList>
            <person name="Belkhou C."/>
            <person name="Raes J."/>
        </authorList>
    </citation>
    <scope>NUCLEOTIDE SEQUENCE [LARGE SCALE GENOMIC DNA]</scope>
    <source>
        <strain evidence="15 16">RCC2812</strain>
    </source>
</reference>
<dbReference type="InterPro" id="IPR004101">
    <property type="entry name" value="Mur_ligase_C"/>
</dbReference>
<keyword evidence="7 10" id="KW-0573">Peptidoglycan synthesis</keyword>
<keyword evidence="4 10" id="KW-0547">Nucleotide-binding</keyword>
<dbReference type="Gene3D" id="3.40.1390.10">
    <property type="entry name" value="MurE/MurF, N-terminal domain"/>
    <property type="match status" value="1"/>
</dbReference>
<dbReference type="EC" id="6.3.2.10" evidence="10 11"/>
<evidence type="ECO:0000256" key="10">
    <source>
        <dbReference type="HAMAP-Rule" id="MF_02019"/>
    </source>
</evidence>
<dbReference type="PANTHER" id="PTHR43024:SF1">
    <property type="entry name" value="UDP-N-ACETYLMURAMOYL-TRIPEPTIDE--D-ALANYL-D-ALANINE LIGASE"/>
    <property type="match status" value="1"/>
</dbReference>
<evidence type="ECO:0000256" key="6">
    <source>
        <dbReference type="ARBA" id="ARBA00022960"/>
    </source>
</evidence>
<accession>A0A7T3RBW1</accession>
<dbReference type="Pfam" id="PF08245">
    <property type="entry name" value="Mur_ligase_M"/>
    <property type="match status" value="1"/>
</dbReference>
<comment type="similarity">
    <text evidence="10">Belongs to the MurCDEF family. MurF subfamily.</text>
</comment>
<evidence type="ECO:0000256" key="1">
    <source>
        <dbReference type="ARBA" id="ARBA00022490"/>
    </source>
</evidence>
<dbReference type="InterPro" id="IPR051046">
    <property type="entry name" value="MurCDEF_CellWall_CoF430Synth"/>
</dbReference>
<evidence type="ECO:0000313" key="15">
    <source>
        <dbReference type="EMBL" id="QQA00258.1"/>
    </source>
</evidence>
<feature type="domain" description="Mur ligase N-terminal catalytic" evidence="12">
    <location>
        <begin position="39"/>
        <end position="120"/>
    </location>
</feature>
<protein>
    <recommendedName>
        <fullName evidence="10 11">UDP-N-acetylmuramoyl-tripeptide--D-alanyl-D-alanine ligase</fullName>
        <ecNumber evidence="10 11">6.3.2.10</ecNumber>
    </recommendedName>
    <alternativeName>
        <fullName evidence="10">D-alanyl-D-alanine-adding enzyme</fullName>
    </alternativeName>
</protein>
<dbReference type="InterPro" id="IPR000713">
    <property type="entry name" value="Mur_ligase_N"/>
</dbReference>
<dbReference type="GO" id="GO:0071555">
    <property type="term" value="P:cell wall organization"/>
    <property type="evidence" value="ECO:0007669"/>
    <property type="project" value="UniProtKB-KW"/>
</dbReference>
<dbReference type="GO" id="GO:0047480">
    <property type="term" value="F:UDP-N-acetylmuramoyl-tripeptide-D-alanyl-D-alanine ligase activity"/>
    <property type="evidence" value="ECO:0007669"/>
    <property type="project" value="UniProtKB-UniRule"/>
</dbReference>
<dbReference type="SUPFAM" id="SSF63418">
    <property type="entry name" value="MurE/MurF N-terminal domain"/>
    <property type="match status" value="1"/>
</dbReference>
<evidence type="ECO:0000256" key="8">
    <source>
        <dbReference type="ARBA" id="ARBA00023306"/>
    </source>
</evidence>
<dbReference type="RefSeq" id="WP_198442071.1">
    <property type="nucleotide sequence ID" value="NZ_CBCSHE010000001.1"/>
</dbReference>
<feature type="binding site" evidence="10">
    <location>
        <begin position="135"/>
        <end position="141"/>
    </location>
    <ligand>
        <name>ATP</name>
        <dbReference type="ChEBI" id="CHEBI:30616"/>
    </ligand>
</feature>
<dbReference type="Gene3D" id="3.90.190.20">
    <property type="entry name" value="Mur ligase, C-terminal domain"/>
    <property type="match status" value="1"/>
</dbReference>
<dbReference type="PANTHER" id="PTHR43024">
    <property type="entry name" value="UDP-N-ACETYLMURAMOYL-TRIPEPTIDE--D-ALANYL-D-ALANINE LIGASE"/>
    <property type="match status" value="1"/>
</dbReference>
<dbReference type="SUPFAM" id="SSF53623">
    <property type="entry name" value="MurD-like peptide ligases, catalytic domain"/>
    <property type="match status" value="1"/>
</dbReference>
<comment type="subcellular location">
    <subcellularLocation>
        <location evidence="10 11">Cytoplasm</location>
    </subcellularLocation>
</comment>
<dbReference type="GO" id="GO:0005524">
    <property type="term" value="F:ATP binding"/>
    <property type="evidence" value="ECO:0007669"/>
    <property type="project" value="UniProtKB-UniRule"/>
</dbReference>
<dbReference type="InterPro" id="IPR013221">
    <property type="entry name" value="Mur_ligase_cen"/>
</dbReference>
<evidence type="ECO:0000256" key="3">
    <source>
        <dbReference type="ARBA" id="ARBA00022618"/>
    </source>
</evidence>
<evidence type="ECO:0000259" key="12">
    <source>
        <dbReference type="Pfam" id="PF01225"/>
    </source>
</evidence>
<keyword evidence="9 10" id="KW-0961">Cell wall biogenesis/degradation</keyword>
<dbReference type="InterPro" id="IPR036615">
    <property type="entry name" value="Mur_ligase_C_dom_sf"/>
</dbReference>
<evidence type="ECO:0000256" key="2">
    <source>
        <dbReference type="ARBA" id="ARBA00022598"/>
    </source>
</evidence>
<dbReference type="KEGG" id="tper:IWA51_08220"/>
<dbReference type="InterPro" id="IPR036565">
    <property type="entry name" value="Mur-like_cat_sf"/>
</dbReference>
<dbReference type="GO" id="GO:0005737">
    <property type="term" value="C:cytoplasm"/>
    <property type="evidence" value="ECO:0007669"/>
    <property type="project" value="UniProtKB-SubCell"/>
</dbReference>
<dbReference type="SUPFAM" id="SSF53244">
    <property type="entry name" value="MurD-like peptide ligases, peptide-binding domain"/>
    <property type="match status" value="1"/>
</dbReference>
<dbReference type="NCBIfam" id="TIGR01143">
    <property type="entry name" value="murF"/>
    <property type="match status" value="1"/>
</dbReference>
<dbReference type="GO" id="GO:0008360">
    <property type="term" value="P:regulation of cell shape"/>
    <property type="evidence" value="ECO:0007669"/>
    <property type="project" value="UniProtKB-KW"/>
</dbReference>
<evidence type="ECO:0000259" key="13">
    <source>
        <dbReference type="Pfam" id="PF02875"/>
    </source>
</evidence>
<sequence length="483" mass="51463">MSGTSGKTENKQSLLSLENVLSATGGVHVLGDGEFFFDSVQTDSRLVTKNSLFVPLIGENQDGHKFIPQAVAAGVSVVFIAFDNFEKDSDYFVDIHSKNPAVIFIAVQNTLTALQKTAAAYVDKFPSLIKIGVTGSSGKTTTKEIAAAILSQKYSVVTNRGNFNSETGLPLSVFAIRKEHQVGIFEMGMNRVNEIGEIASVLKPRFAVITNIGTAHIGILGSRENIAAEKSKIFDYFQGIGTAFIPAGDDFASFLKERVDGNVVLYGEGVDADVQLVKDKGLEGTEISVCGKKALIPLPGKYNFLDALAAVELAKFLGLSAEEICSGLNNLKPMFGRSQVLHGRYTVVQDCYNANPDSMERAIEFISSVPCPQGKCLVLGDMLELGEASASEHRKTGLLAAGAGCSLVVFTGDEMQNAYNAALESHCKCELAYFAGKSDSVMEQAAEKVCSSMGEGAVVLVKGSRGMGLERAVAHILGENSHD</sequence>
<evidence type="ECO:0000256" key="4">
    <source>
        <dbReference type="ARBA" id="ARBA00022741"/>
    </source>
</evidence>
<evidence type="ECO:0000256" key="5">
    <source>
        <dbReference type="ARBA" id="ARBA00022840"/>
    </source>
</evidence>
<evidence type="ECO:0000256" key="7">
    <source>
        <dbReference type="ARBA" id="ARBA00022984"/>
    </source>
</evidence>
<evidence type="ECO:0000256" key="9">
    <source>
        <dbReference type="ARBA" id="ARBA00023316"/>
    </source>
</evidence>
<keyword evidence="2 10" id="KW-0436">Ligase</keyword>
<keyword evidence="8 10" id="KW-0131">Cell cycle</keyword>
<organism evidence="15 16">
    <name type="scientific">Treponema peruense</name>
    <dbReference type="NCBI Taxonomy" id="2787628"/>
    <lineage>
        <taxon>Bacteria</taxon>
        <taxon>Pseudomonadati</taxon>
        <taxon>Spirochaetota</taxon>
        <taxon>Spirochaetia</taxon>
        <taxon>Spirochaetales</taxon>
        <taxon>Treponemataceae</taxon>
        <taxon>Treponema</taxon>
    </lineage>
</organism>
<dbReference type="InterPro" id="IPR035911">
    <property type="entry name" value="MurE/MurF_N"/>
</dbReference>
<comment type="catalytic activity">
    <reaction evidence="10 11">
        <text>D-alanyl-D-alanine + UDP-N-acetyl-alpha-D-muramoyl-L-alanyl-gamma-D-glutamyl-meso-2,6-diaminopimelate + ATP = UDP-N-acetyl-alpha-D-muramoyl-L-alanyl-gamma-D-glutamyl-meso-2,6-diaminopimeloyl-D-alanyl-D-alanine + ADP + phosphate + H(+)</text>
        <dbReference type="Rhea" id="RHEA:28374"/>
        <dbReference type="ChEBI" id="CHEBI:15378"/>
        <dbReference type="ChEBI" id="CHEBI:30616"/>
        <dbReference type="ChEBI" id="CHEBI:43474"/>
        <dbReference type="ChEBI" id="CHEBI:57822"/>
        <dbReference type="ChEBI" id="CHEBI:61386"/>
        <dbReference type="ChEBI" id="CHEBI:83905"/>
        <dbReference type="ChEBI" id="CHEBI:456216"/>
        <dbReference type="EC" id="6.3.2.10"/>
    </reaction>
</comment>
<dbReference type="GO" id="GO:0051301">
    <property type="term" value="P:cell division"/>
    <property type="evidence" value="ECO:0007669"/>
    <property type="project" value="UniProtKB-KW"/>
</dbReference>
<feature type="domain" description="Mur ligase central" evidence="14">
    <location>
        <begin position="133"/>
        <end position="313"/>
    </location>
</feature>
<comment type="function">
    <text evidence="10 11">Involved in cell wall formation. Catalyzes the final step in the synthesis of UDP-N-acetylmuramoyl-pentapeptide, the precursor of murein.</text>
</comment>
<keyword evidence="16" id="KW-1185">Reference proteome</keyword>